<keyword evidence="2" id="KW-1185">Reference proteome</keyword>
<comment type="caution">
    <text evidence="1">The sequence shown here is derived from an EMBL/GenBank/DDBJ whole genome shotgun (WGS) entry which is preliminary data.</text>
</comment>
<dbReference type="AlphaFoldDB" id="A0AAW0SU98"/>
<name>A0AAW0SU98_SCYPA</name>
<sequence>MTGRSDTCTGLCLRGTGSISPPNKSSSLRDALQQWVSPAGHTHAGAQHPQCDGYTSGYLYLIILPSTCTMDNLVRAACQRAWPLHCLAKSATMTFPESEACIPSPPPTHVLLQQSRHQKYSVSTAAGILKTTSNQQSETDVTLQTSFIAGTKAASVFPPQDRHRINSLPERPATCLGRLA</sequence>
<accession>A0AAW0SU98</accession>
<dbReference type="EMBL" id="JARAKH010000044">
    <property type="protein sequence ID" value="KAK8378661.1"/>
    <property type="molecule type" value="Genomic_DNA"/>
</dbReference>
<reference evidence="1 2" key="1">
    <citation type="submission" date="2023-03" db="EMBL/GenBank/DDBJ databases">
        <title>High-quality genome of Scylla paramamosain provides insights in environmental adaptation.</title>
        <authorList>
            <person name="Zhang L."/>
        </authorList>
    </citation>
    <scope>NUCLEOTIDE SEQUENCE [LARGE SCALE GENOMIC DNA]</scope>
    <source>
        <strain evidence="1">LZ_2023a</strain>
        <tissue evidence="1">Muscle</tissue>
    </source>
</reference>
<dbReference type="Proteomes" id="UP001487740">
    <property type="component" value="Unassembled WGS sequence"/>
</dbReference>
<protein>
    <submittedName>
        <fullName evidence="1">Uncharacterized protein</fullName>
    </submittedName>
</protein>
<evidence type="ECO:0000313" key="1">
    <source>
        <dbReference type="EMBL" id="KAK8378661.1"/>
    </source>
</evidence>
<organism evidence="1 2">
    <name type="scientific">Scylla paramamosain</name>
    <name type="common">Mud crab</name>
    <dbReference type="NCBI Taxonomy" id="85552"/>
    <lineage>
        <taxon>Eukaryota</taxon>
        <taxon>Metazoa</taxon>
        <taxon>Ecdysozoa</taxon>
        <taxon>Arthropoda</taxon>
        <taxon>Crustacea</taxon>
        <taxon>Multicrustacea</taxon>
        <taxon>Malacostraca</taxon>
        <taxon>Eumalacostraca</taxon>
        <taxon>Eucarida</taxon>
        <taxon>Decapoda</taxon>
        <taxon>Pleocyemata</taxon>
        <taxon>Brachyura</taxon>
        <taxon>Eubrachyura</taxon>
        <taxon>Portunoidea</taxon>
        <taxon>Portunidae</taxon>
        <taxon>Portuninae</taxon>
        <taxon>Scylla</taxon>
    </lineage>
</organism>
<gene>
    <name evidence="1" type="ORF">O3P69_009391</name>
</gene>
<proteinExistence type="predicted"/>
<evidence type="ECO:0000313" key="2">
    <source>
        <dbReference type="Proteomes" id="UP001487740"/>
    </source>
</evidence>